<dbReference type="CDD" id="cd07993">
    <property type="entry name" value="LPLAT_DHAPAT-like"/>
    <property type="match status" value="1"/>
</dbReference>
<dbReference type="InterPro" id="IPR022284">
    <property type="entry name" value="GPAT/DHAPAT"/>
</dbReference>
<dbReference type="EC" id="2.3.1.15" evidence="4"/>
<keyword evidence="7" id="KW-0472">Membrane</keyword>
<feature type="domain" description="Phospholipid/glycerol acyltransferase" evidence="10">
    <location>
        <begin position="369"/>
        <end position="496"/>
    </location>
</feature>
<dbReference type="SMART" id="SM00563">
    <property type="entry name" value="PlsC"/>
    <property type="match status" value="1"/>
</dbReference>
<evidence type="ECO:0000256" key="5">
    <source>
        <dbReference type="ARBA" id="ARBA00013432"/>
    </source>
</evidence>
<dbReference type="GO" id="GO:0016024">
    <property type="term" value="P:CDP-diacylglycerol biosynthetic process"/>
    <property type="evidence" value="ECO:0007669"/>
    <property type="project" value="UniProtKB-UniPathway"/>
</dbReference>
<dbReference type="GO" id="GO:0004366">
    <property type="term" value="F:glycerol-3-phosphate O-acyltransferase activity"/>
    <property type="evidence" value="ECO:0007669"/>
    <property type="project" value="UniProtKB-EC"/>
</dbReference>
<sequence>MLTFRRKRKSKTPVTDAMRVHYSNYIPERGGAISDLLRRFIFRNIVLSDTEKEKITQLDENGIFVYASKYRSHFSFLYFHTRLKQMGLPFPTIGFDCTIYAWQPIGHLLHILGSHIRYFFRHFSVPDPVESGHFKNQLLNGKTAILPLIGRDAFYRSFVKSKTDPIACLLELQADTDRPLYIIPEVMVFSMKPKKSGLSFFDILFGTRERPGKIRRLAGIFKRNKESFVEFCDPVCLKTWLAAPGMEEKSLGEQALLLRRELIEQLNRHRQTITGPVLKSRQEIRESILTGKSLKNFMVEHAEETDTPLQDIHKKADTYVDEIAANYSARWIRIFEVVLDRLFKSLFEGIVTDKKGIARVKIRSKQSPLILVPCHKSHLDYLILSYVFKKHNMPCPHIAAGRNLSFWPLGIVLRGGGAFFMRRTFKGAKLYSRVFFEYMSKLLSEGFNVELFIEGTRSRTGKLLSPKVGLLSMLIDACRQGACEDLQFVPVYFGYDRVLEEDAYLHEVEGGAKESENLSQLFKARRFLKRRYGKVYVNFHEPISLSDVIKEQGLDFKTMDKDQHNEFCNDLGYRIINSINDVSIATPYGVVASAVLNSMKKRFTFEQIREDIRLYTAHLDAMDVWVADSLGENRERSFQSVLDSYVRRKFLECGSDCKGHLDPGTVFNLPEGQRPVLDYYKNNCIIHFISAAMTALAIKEVNRFQFQAGELLETYDFLADLFDPEFAFNRTATTEFMVRKDLKAFIDTNTIVPHASSPDTYEITPDGLRKLTLFSRFLKTYLESYLVALTAYESKKAAKLDAKAMVKKCQSRGKKMFKVNEIELPEALSDITFKNAVRLFKEKGILDESSGEATHSFYKHSIQHYLEVMEK</sequence>
<keyword evidence="8 11" id="KW-0012">Acyltransferase</keyword>
<gene>
    <name evidence="11" type="ORF">SAMN05216233_101256</name>
</gene>
<comment type="pathway">
    <text evidence="2">Phospholipid metabolism; CDP-diacylglycerol biosynthesis; CDP-diacylglycerol from sn-glycerol 3-phosphate: step 1/3.</text>
</comment>
<evidence type="ECO:0000313" key="11">
    <source>
        <dbReference type="EMBL" id="SCX78363.1"/>
    </source>
</evidence>
<reference evidence="11 12" key="1">
    <citation type="submission" date="2016-10" db="EMBL/GenBank/DDBJ databases">
        <authorList>
            <person name="de Groot N.N."/>
        </authorList>
    </citation>
    <scope>NUCLEOTIDE SEQUENCE [LARGE SCALE GENOMIC DNA]</scope>
    <source>
        <strain evidence="11 12">AA1</strain>
    </source>
</reference>
<evidence type="ECO:0000256" key="7">
    <source>
        <dbReference type="ARBA" id="ARBA00023136"/>
    </source>
</evidence>
<comment type="catalytic activity">
    <reaction evidence="9">
        <text>sn-glycerol 3-phosphate + an acyl-CoA = a 1-acyl-sn-glycero-3-phosphate + CoA</text>
        <dbReference type="Rhea" id="RHEA:15325"/>
        <dbReference type="ChEBI" id="CHEBI:57287"/>
        <dbReference type="ChEBI" id="CHEBI:57597"/>
        <dbReference type="ChEBI" id="CHEBI:57970"/>
        <dbReference type="ChEBI" id="CHEBI:58342"/>
        <dbReference type="EC" id="2.3.1.15"/>
    </reaction>
</comment>
<evidence type="ECO:0000256" key="3">
    <source>
        <dbReference type="ARBA" id="ARBA00007937"/>
    </source>
</evidence>
<evidence type="ECO:0000313" key="12">
    <source>
        <dbReference type="Proteomes" id="UP000198870"/>
    </source>
</evidence>
<comment type="similarity">
    <text evidence="3">Belongs to the GPAT/DAPAT family.</text>
</comment>
<keyword evidence="6 11" id="KW-0808">Transferase</keyword>
<dbReference type="PANTHER" id="PTHR12563">
    <property type="entry name" value="GLYCEROL-3-PHOSPHATE ACYLTRANSFERASE"/>
    <property type="match status" value="1"/>
</dbReference>
<evidence type="ECO:0000256" key="6">
    <source>
        <dbReference type="ARBA" id="ARBA00022679"/>
    </source>
</evidence>
<evidence type="ECO:0000256" key="8">
    <source>
        <dbReference type="ARBA" id="ARBA00023315"/>
    </source>
</evidence>
<evidence type="ECO:0000259" key="10">
    <source>
        <dbReference type="SMART" id="SM00563"/>
    </source>
</evidence>
<evidence type="ECO:0000256" key="1">
    <source>
        <dbReference type="ARBA" id="ARBA00004184"/>
    </source>
</evidence>
<dbReference type="Pfam" id="PF01553">
    <property type="entry name" value="Acyltransferase"/>
    <property type="match status" value="1"/>
</dbReference>
<dbReference type="InterPro" id="IPR002123">
    <property type="entry name" value="Plipid/glycerol_acylTrfase"/>
</dbReference>
<dbReference type="STRING" id="419481.SAMN05216233_101256"/>
<dbReference type="PANTHER" id="PTHR12563:SF17">
    <property type="entry name" value="DIHYDROXYACETONE PHOSPHATE ACYLTRANSFERASE"/>
    <property type="match status" value="1"/>
</dbReference>
<dbReference type="EMBL" id="FMUX01000001">
    <property type="protein sequence ID" value="SCX78363.1"/>
    <property type="molecule type" value="Genomic_DNA"/>
</dbReference>
<dbReference type="GO" id="GO:0012505">
    <property type="term" value="C:endomembrane system"/>
    <property type="evidence" value="ECO:0007669"/>
    <property type="project" value="UniProtKB-SubCell"/>
</dbReference>
<dbReference type="UniPathway" id="UPA00557">
    <property type="reaction ID" value="UER00612"/>
</dbReference>
<dbReference type="SUPFAM" id="SSF69593">
    <property type="entry name" value="Glycerol-3-phosphate (1)-acyltransferase"/>
    <property type="match status" value="1"/>
</dbReference>
<dbReference type="RefSeq" id="WP_092207471.1">
    <property type="nucleotide sequence ID" value="NZ_FMUX01000001.1"/>
</dbReference>
<evidence type="ECO:0000256" key="9">
    <source>
        <dbReference type="ARBA" id="ARBA00048427"/>
    </source>
</evidence>
<dbReference type="Proteomes" id="UP000198870">
    <property type="component" value="Unassembled WGS sequence"/>
</dbReference>
<proteinExistence type="inferred from homology"/>
<dbReference type="InterPro" id="IPR045520">
    <property type="entry name" value="GPAT/DHAPAT_C"/>
</dbReference>
<comment type="subcellular location">
    <subcellularLocation>
        <location evidence="1">Endomembrane system</location>
        <topology evidence="1">Peripheral membrane protein</topology>
    </subcellularLocation>
</comment>
<keyword evidence="12" id="KW-1185">Reference proteome</keyword>
<organism evidence="11 12">
    <name type="scientific">Desulfoluna spongiiphila</name>
    <dbReference type="NCBI Taxonomy" id="419481"/>
    <lineage>
        <taxon>Bacteria</taxon>
        <taxon>Pseudomonadati</taxon>
        <taxon>Thermodesulfobacteriota</taxon>
        <taxon>Desulfobacteria</taxon>
        <taxon>Desulfobacterales</taxon>
        <taxon>Desulfolunaceae</taxon>
        <taxon>Desulfoluna</taxon>
    </lineage>
</organism>
<accession>A0A1G5AKG5</accession>
<protein>
    <recommendedName>
        <fullName evidence="5">Glycerol-3-phosphate acyltransferase</fullName>
        <ecNumber evidence="4">2.3.1.15</ecNumber>
    </recommendedName>
</protein>
<evidence type="ECO:0000256" key="2">
    <source>
        <dbReference type="ARBA" id="ARBA00004765"/>
    </source>
</evidence>
<dbReference type="Pfam" id="PF19277">
    <property type="entry name" value="GPAT_C"/>
    <property type="match status" value="1"/>
</dbReference>
<name>A0A1G5AKG5_9BACT</name>
<dbReference type="AlphaFoldDB" id="A0A1G5AKG5"/>
<dbReference type="InterPro" id="IPR041728">
    <property type="entry name" value="GPAT/DHAPAT_LPLAT"/>
</dbReference>
<dbReference type="OrthoDB" id="335193at2"/>
<evidence type="ECO:0000256" key="4">
    <source>
        <dbReference type="ARBA" id="ARBA00013113"/>
    </source>
</evidence>